<sequence length="251" mass="26461">MQFSTIEGPVTVNVPDHGALKQAVGRRLAAKEGFALATLNLDHLVKLSSDGAFAQAYLAQDFVVADGNPIVWLSRLARRPVTLLPGADLVILLAEWCAAAGVPVALVGSTEEALAAASTALRAHVTGLEVALCVAPPMGFDPQSAAAETLLQEVAASGAGLAFLALGAPKQEALAARGRQLVPNVGFASIGAGLDFLAGTQKRAPRWVRRLALEWLWRALSNPARLALRYLRCIGILPRLLREALRQRSGI</sequence>
<dbReference type="PANTHER" id="PTHR34136">
    <property type="match status" value="1"/>
</dbReference>
<dbReference type="RefSeq" id="WP_058238486.1">
    <property type="nucleotide sequence ID" value="NZ_CYPW01000006.1"/>
</dbReference>
<evidence type="ECO:0000256" key="1">
    <source>
        <dbReference type="ARBA" id="ARBA00022676"/>
    </source>
</evidence>
<protein>
    <submittedName>
        <fullName evidence="3">Putative N-acetylmannosaminyltransferase</fullName>
        <ecNumber evidence="3">2.4.1.187</ecNumber>
    </submittedName>
</protein>
<dbReference type="EMBL" id="CYPW01000006">
    <property type="protein sequence ID" value="CUH51132.1"/>
    <property type="molecule type" value="Genomic_DNA"/>
</dbReference>
<keyword evidence="2 3" id="KW-0808">Transferase</keyword>
<dbReference type="NCBIfam" id="TIGR00696">
    <property type="entry name" value="wecG_tagA_cpsF"/>
    <property type="match status" value="1"/>
</dbReference>
<dbReference type="OrthoDB" id="9771846at2"/>
<keyword evidence="1 3" id="KW-0328">Glycosyltransferase</keyword>
<gene>
    <name evidence="3" type="primary">tagA</name>
    <name evidence="3" type="ORF">SHM7688_00565</name>
</gene>
<accession>A0A0N7LRL2</accession>
<dbReference type="Proteomes" id="UP000054823">
    <property type="component" value="Unassembled WGS sequence"/>
</dbReference>
<dbReference type="Pfam" id="PF03808">
    <property type="entry name" value="Glyco_tran_WecG"/>
    <property type="match status" value="1"/>
</dbReference>
<organism evidence="3 4">
    <name type="scientific">Shimia marina</name>
    <dbReference type="NCBI Taxonomy" id="321267"/>
    <lineage>
        <taxon>Bacteria</taxon>
        <taxon>Pseudomonadati</taxon>
        <taxon>Pseudomonadota</taxon>
        <taxon>Alphaproteobacteria</taxon>
        <taxon>Rhodobacterales</taxon>
        <taxon>Roseobacteraceae</taxon>
    </lineage>
</organism>
<reference evidence="3 4" key="1">
    <citation type="submission" date="2015-09" db="EMBL/GenBank/DDBJ databases">
        <authorList>
            <consortium name="Swine Surveillance"/>
        </authorList>
    </citation>
    <scope>NUCLEOTIDE SEQUENCE [LARGE SCALE GENOMIC DNA]</scope>
    <source>
        <strain evidence="3 4">CECT 7688</strain>
    </source>
</reference>
<dbReference type="GO" id="GO:0047244">
    <property type="term" value="F:N-acetylglucosaminyldiphosphoundecaprenol N-acetyl-beta-D-mannosaminyltransferase activity"/>
    <property type="evidence" value="ECO:0007669"/>
    <property type="project" value="UniProtKB-EC"/>
</dbReference>
<keyword evidence="4" id="KW-1185">Reference proteome</keyword>
<dbReference type="CDD" id="cd06533">
    <property type="entry name" value="Glyco_transf_WecG_TagA"/>
    <property type="match status" value="1"/>
</dbReference>
<evidence type="ECO:0000313" key="3">
    <source>
        <dbReference type="EMBL" id="CUH51132.1"/>
    </source>
</evidence>
<dbReference type="PANTHER" id="PTHR34136:SF1">
    <property type="entry name" value="UDP-N-ACETYL-D-MANNOSAMINURONIC ACID TRANSFERASE"/>
    <property type="match status" value="1"/>
</dbReference>
<dbReference type="InterPro" id="IPR004629">
    <property type="entry name" value="WecG_TagA_CpsF"/>
</dbReference>
<evidence type="ECO:0000256" key="2">
    <source>
        <dbReference type="ARBA" id="ARBA00022679"/>
    </source>
</evidence>
<evidence type="ECO:0000313" key="4">
    <source>
        <dbReference type="Proteomes" id="UP000054823"/>
    </source>
</evidence>
<proteinExistence type="predicted"/>
<dbReference type="STRING" id="321267.SHM7688_00565"/>
<name>A0A0N7LRL2_9RHOB</name>
<dbReference type="EC" id="2.4.1.187" evidence="3"/>
<dbReference type="AlphaFoldDB" id="A0A0N7LRL2"/>